<evidence type="ECO:0000256" key="8">
    <source>
        <dbReference type="ARBA" id="ARBA00022989"/>
    </source>
</evidence>
<name>A0A1A0R5T2_MYCPR</name>
<dbReference type="SUPFAM" id="SSF81573">
    <property type="entry name" value="F1F0 ATP synthase subunit B, membrane domain"/>
    <property type="match status" value="1"/>
</dbReference>
<evidence type="ECO:0000256" key="11">
    <source>
        <dbReference type="ARBA" id="ARBA00023310"/>
    </source>
</evidence>
<dbReference type="AlphaFoldDB" id="A0A1A0R5T2"/>
<evidence type="ECO:0000256" key="13">
    <source>
        <dbReference type="ARBA" id="ARBA00025830"/>
    </source>
</evidence>
<evidence type="ECO:0000256" key="3">
    <source>
        <dbReference type="ARBA" id="ARBA00022448"/>
    </source>
</evidence>
<reference evidence="17" key="1">
    <citation type="submission" date="2016-06" db="EMBL/GenBank/DDBJ databases">
        <authorList>
            <person name="Sutton G."/>
            <person name="Brinkac L."/>
            <person name="Sanka R."/>
            <person name="Adams M."/>
            <person name="Lau E."/>
            <person name="Mehaffy C."/>
            <person name="Tameris M."/>
            <person name="Hatherill M."/>
            <person name="Hanekom W."/>
            <person name="Mahomed H."/>
            <person name="Mcshane H."/>
        </authorList>
    </citation>
    <scope>NUCLEOTIDE SEQUENCE [LARGE SCALE GENOMIC DNA]</scope>
    <source>
        <strain evidence="17">852002-51209_SCH5440388</strain>
    </source>
</reference>
<evidence type="ECO:0000313" key="16">
    <source>
        <dbReference type="EMBL" id="OBB29503.1"/>
    </source>
</evidence>
<dbReference type="OrthoDB" id="4638851at2"/>
<dbReference type="InterPro" id="IPR002146">
    <property type="entry name" value="ATP_synth_b/b'su_bac/chlpt"/>
</dbReference>
<dbReference type="EMBL" id="LZSO01000025">
    <property type="protein sequence ID" value="OBB29503.1"/>
    <property type="molecule type" value="Genomic_DNA"/>
</dbReference>
<dbReference type="PANTHER" id="PTHR33445">
    <property type="entry name" value="ATP SYNTHASE SUBUNIT B', CHLOROPLASTIC"/>
    <property type="match status" value="1"/>
</dbReference>
<comment type="similarity">
    <text evidence="2 14 15">Belongs to the ATPase B chain family.</text>
</comment>
<dbReference type="InterPro" id="IPR050059">
    <property type="entry name" value="ATP_synthase_B_chain"/>
</dbReference>
<evidence type="ECO:0000256" key="12">
    <source>
        <dbReference type="ARBA" id="ARBA00025198"/>
    </source>
</evidence>
<evidence type="ECO:0000256" key="14">
    <source>
        <dbReference type="HAMAP-Rule" id="MF_01398"/>
    </source>
</evidence>
<evidence type="ECO:0000313" key="17">
    <source>
        <dbReference type="Proteomes" id="UP000093902"/>
    </source>
</evidence>
<dbReference type="Proteomes" id="UP000093902">
    <property type="component" value="Unassembled WGS sequence"/>
</dbReference>
<evidence type="ECO:0000256" key="15">
    <source>
        <dbReference type="RuleBase" id="RU003848"/>
    </source>
</evidence>
<dbReference type="CDD" id="cd06503">
    <property type="entry name" value="ATP-synt_Fo_b"/>
    <property type="match status" value="1"/>
</dbReference>
<dbReference type="STRING" id="43304.GCA_001403655_04479"/>
<comment type="subunit">
    <text evidence="13 14">F-type ATPases have 2 components, F(1) - the catalytic core - and F(0) - the membrane proton channel. F(1) has five subunits: alpha(3), beta(3), gamma(1), delta(1), epsilon(1). F(0) has three main subunits: a(1), b(2) and c(10-14). The alpha and beta chains form an alternating ring which encloses part of the gamma chain. F(1) is attached to F(0) by a central stalk formed by the gamma and epsilon chains, while a peripheral stalk is formed by the delta and b chains.</text>
</comment>
<keyword evidence="4 14" id="KW-1003">Cell membrane</keyword>
<gene>
    <name evidence="14" type="primary">atpF</name>
    <name evidence="16" type="ORF">A5792_19635</name>
</gene>
<dbReference type="GO" id="GO:0046961">
    <property type="term" value="F:proton-transporting ATPase activity, rotational mechanism"/>
    <property type="evidence" value="ECO:0007669"/>
    <property type="project" value="TreeGrafter"/>
</dbReference>
<evidence type="ECO:0000256" key="7">
    <source>
        <dbReference type="ARBA" id="ARBA00022781"/>
    </source>
</evidence>
<feature type="transmembrane region" description="Helical" evidence="14">
    <location>
        <begin position="39"/>
        <end position="58"/>
    </location>
</feature>
<keyword evidence="10 14" id="KW-0472">Membrane</keyword>
<comment type="caution">
    <text evidence="16">The sequence shown here is derived from an EMBL/GenBank/DDBJ whole genome shotgun (WGS) entry which is preliminary data.</text>
</comment>
<dbReference type="Pfam" id="PF00430">
    <property type="entry name" value="ATP-synt_B"/>
    <property type="match status" value="1"/>
</dbReference>
<keyword evidence="6 14" id="KW-0812">Transmembrane</keyword>
<dbReference type="GO" id="GO:0046933">
    <property type="term" value="F:proton-transporting ATP synthase activity, rotational mechanism"/>
    <property type="evidence" value="ECO:0007669"/>
    <property type="project" value="UniProtKB-UniRule"/>
</dbReference>
<evidence type="ECO:0000256" key="9">
    <source>
        <dbReference type="ARBA" id="ARBA00023065"/>
    </source>
</evidence>
<dbReference type="NCBIfam" id="NF004412">
    <property type="entry name" value="PRK05759.1-3"/>
    <property type="match status" value="1"/>
</dbReference>
<evidence type="ECO:0000256" key="6">
    <source>
        <dbReference type="ARBA" id="ARBA00022692"/>
    </source>
</evidence>
<evidence type="ECO:0000256" key="2">
    <source>
        <dbReference type="ARBA" id="ARBA00005513"/>
    </source>
</evidence>
<evidence type="ECO:0000256" key="5">
    <source>
        <dbReference type="ARBA" id="ARBA00022547"/>
    </source>
</evidence>
<evidence type="ECO:0000256" key="4">
    <source>
        <dbReference type="ARBA" id="ARBA00022475"/>
    </source>
</evidence>
<protein>
    <recommendedName>
        <fullName evidence="14">ATP synthase subunit b</fullName>
    </recommendedName>
    <alternativeName>
        <fullName evidence="14">ATP synthase F(0) sector subunit b</fullName>
    </alternativeName>
    <alternativeName>
        <fullName evidence="14">ATPase subunit I</fullName>
    </alternativeName>
    <alternativeName>
        <fullName evidence="14">F-type ATPase subunit b</fullName>
        <shortName evidence="14">F-ATPase subunit b</shortName>
    </alternativeName>
</protein>
<evidence type="ECO:0000256" key="1">
    <source>
        <dbReference type="ARBA" id="ARBA00004162"/>
    </source>
</evidence>
<accession>A0A1A0R5T2</accession>
<organism evidence="16 17">
    <name type="scientific">Mycolicibacterium peregrinum</name>
    <name type="common">Mycobacterium peregrinum</name>
    <dbReference type="NCBI Taxonomy" id="43304"/>
    <lineage>
        <taxon>Bacteria</taxon>
        <taxon>Bacillati</taxon>
        <taxon>Actinomycetota</taxon>
        <taxon>Actinomycetes</taxon>
        <taxon>Mycobacteriales</taxon>
        <taxon>Mycobacteriaceae</taxon>
        <taxon>Mycolicibacterium</taxon>
    </lineage>
</organism>
<keyword evidence="5 14" id="KW-0138">CF(0)</keyword>
<keyword evidence="3 14" id="KW-0813">Transport</keyword>
<dbReference type="RefSeq" id="WP_064932379.1">
    <property type="nucleotide sequence ID" value="NZ_LZSO01000025.1"/>
</dbReference>
<keyword evidence="11 14" id="KW-0066">ATP synthesis</keyword>
<dbReference type="GO" id="GO:0045259">
    <property type="term" value="C:proton-transporting ATP synthase complex"/>
    <property type="evidence" value="ECO:0007669"/>
    <property type="project" value="UniProtKB-KW"/>
</dbReference>
<proteinExistence type="inferred from homology"/>
<comment type="subcellular location">
    <subcellularLocation>
        <location evidence="1 14">Cell membrane</location>
        <topology evidence="1 14">Single-pass membrane protein</topology>
    </subcellularLocation>
</comment>
<keyword evidence="8 14" id="KW-1133">Transmembrane helix</keyword>
<dbReference type="InterPro" id="IPR028987">
    <property type="entry name" value="ATP_synth_B-like_membr_sf"/>
</dbReference>
<dbReference type="PANTHER" id="PTHR33445:SF1">
    <property type="entry name" value="ATP SYNTHASE SUBUNIT B"/>
    <property type="match status" value="1"/>
</dbReference>
<dbReference type="HAMAP" id="MF_01398">
    <property type="entry name" value="ATP_synth_b_bprime"/>
    <property type="match status" value="1"/>
</dbReference>
<dbReference type="GO" id="GO:0005886">
    <property type="term" value="C:plasma membrane"/>
    <property type="evidence" value="ECO:0007669"/>
    <property type="project" value="UniProtKB-SubCell"/>
</dbReference>
<comment type="function">
    <text evidence="14">Component of the F(0) channel, it forms part of the peripheral stalk, linking F(1) to F(0).</text>
</comment>
<keyword evidence="7 14" id="KW-0375">Hydrogen ion transport</keyword>
<comment type="function">
    <text evidence="12 14">F(1)F(0) ATP synthase produces ATP from ADP in the presence of a proton or sodium gradient. F-type ATPases consist of two structural domains, F(1) containing the extramembraneous catalytic core and F(0) containing the membrane proton channel, linked together by a central stalk and a peripheral stalk. During catalysis, ATP synthesis in the catalytic domain of F(1) is coupled via a rotary mechanism of the central stalk subunits to proton translocation.</text>
</comment>
<evidence type="ECO:0000256" key="10">
    <source>
        <dbReference type="ARBA" id="ARBA00023136"/>
    </source>
</evidence>
<keyword evidence="9 14" id="KW-0406">Ion transport</keyword>
<sequence length="178" mass="18170">MGELGSTVLADSINILASSQAAAEGGGGQSNFLVPNGTFFAVLIIFLITLAVIAKWVVPPVGKVLAEREAMLAKTAADNRKSAEQVAAAQADYNEAMAGARTQASAIRDEARAAGREVVDAKRAEASSEVAETVRQADEQLAAQGAGVQSGLESSVDGLSRTLASRILGVDVKSGGTQ</sequence>